<dbReference type="GO" id="GO:0008982">
    <property type="term" value="F:protein-N(PI)-phosphohistidine-sugar phosphotransferase activity"/>
    <property type="evidence" value="ECO:0007669"/>
    <property type="project" value="InterPro"/>
</dbReference>
<feature type="modified residue" description="Phosphohistidine; by EIIA" evidence="9">
    <location>
        <position position="17"/>
    </location>
</feature>
<comment type="subcellular location">
    <subcellularLocation>
        <location evidence="1">Cytoplasm</location>
    </subcellularLocation>
</comment>
<keyword evidence="4" id="KW-0762">Sugar transport</keyword>
<dbReference type="KEGG" id="spoa:EQM13_15230"/>
<evidence type="ECO:0000313" key="11">
    <source>
        <dbReference type="EMBL" id="QAT62824.1"/>
    </source>
</evidence>
<evidence type="ECO:0000313" key="12">
    <source>
        <dbReference type="Proteomes" id="UP000287969"/>
    </source>
</evidence>
<evidence type="ECO:0000256" key="9">
    <source>
        <dbReference type="PIRSR" id="PIRSR618455-2"/>
    </source>
</evidence>
<accession>A0A410QG66</accession>
<dbReference type="EMBL" id="CP035282">
    <property type="protein sequence ID" value="QAT62824.1"/>
    <property type="molecule type" value="Genomic_DNA"/>
</dbReference>
<evidence type="ECO:0000256" key="2">
    <source>
        <dbReference type="ARBA" id="ARBA00022448"/>
    </source>
</evidence>
<evidence type="ECO:0000256" key="8">
    <source>
        <dbReference type="PIRSR" id="PIRSR618455-1"/>
    </source>
</evidence>
<evidence type="ECO:0000256" key="1">
    <source>
        <dbReference type="ARBA" id="ARBA00004496"/>
    </source>
</evidence>
<evidence type="ECO:0000256" key="4">
    <source>
        <dbReference type="ARBA" id="ARBA00022597"/>
    </source>
</evidence>
<keyword evidence="12" id="KW-1185">Reference proteome</keyword>
<protein>
    <submittedName>
        <fullName evidence="11">PTS N-acetylgalactosamine transporter subunit IIB</fullName>
    </submittedName>
</protein>
<dbReference type="NCBIfam" id="NF007288">
    <property type="entry name" value="PRK09756.1"/>
    <property type="match status" value="1"/>
</dbReference>
<dbReference type="Gene3D" id="3.40.35.10">
    <property type="entry name" value="Phosphotransferase system, sorbose subfamily IIB component"/>
    <property type="match status" value="1"/>
</dbReference>
<dbReference type="InterPro" id="IPR036667">
    <property type="entry name" value="PTS_IIB_sorbose-sp_sf"/>
</dbReference>
<dbReference type="RefSeq" id="WP_071140709.1">
    <property type="nucleotide sequence ID" value="NZ_CP035282.1"/>
</dbReference>
<dbReference type="InterPro" id="IPR004720">
    <property type="entry name" value="PTS_IIB_sorbose-sp"/>
</dbReference>
<dbReference type="GO" id="GO:0005737">
    <property type="term" value="C:cytoplasm"/>
    <property type="evidence" value="ECO:0007669"/>
    <property type="project" value="UniProtKB-SubCell"/>
</dbReference>
<keyword evidence="6" id="KW-0598">Phosphotransferase system</keyword>
<dbReference type="Proteomes" id="UP000287969">
    <property type="component" value="Chromosome"/>
</dbReference>
<keyword evidence="3" id="KW-0963">Cytoplasm</keyword>
<dbReference type="PROSITE" id="PS51101">
    <property type="entry name" value="PTS_EIIB_TYPE_4"/>
    <property type="match status" value="1"/>
</dbReference>
<feature type="domain" description="PTS EIIB type-4" evidence="10">
    <location>
        <begin position="2"/>
        <end position="159"/>
    </location>
</feature>
<dbReference type="GO" id="GO:0009401">
    <property type="term" value="P:phosphoenolpyruvate-dependent sugar phosphotransferase system"/>
    <property type="evidence" value="ECO:0007669"/>
    <property type="project" value="UniProtKB-KW"/>
</dbReference>
<dbReference type="Pfam" id="PF03830">
    <property type="entry name" value="PTSIIB_sorb"/>
    <property type="match status" value="1"/>
</dbReference>
<dbReference type="InterPro" id="IPR018455">
    <property type="entry name" value="PTS_IIB_sorbose-sp_subgr"/>
</dbReference>
<dbReference type="SUPFAM" id="SSF52728">
    <property type="entry name" value="PTS IIb component"/>
    <property type="match status" value="1"/>
</dbReference>
<dbReference type="CDD" id="cd00001">
    <property type="entry name" value="PTS_IIB_man"/>
    <property type="match status" value="1"/>
</dbReference>
<evidence type="ECO:0000256" key="7">
    <source>
        <dbReference type="ARBA" id="ARBA00022777"/>
    </source>
</evidence>
<keyword evidence="2" id="KW-0813">Transport</keyword>
<evidence type="ECO:0000259" key="10">
    <source>
        <dbReference type="PROSITE" id="PS51101"/>
    </source>
</evidence>
<name>A0A410QG66_9FIRM</name>
<evidence type="ECO:0000256" key="3">
    <source>
        <dbReference type="ARBA" id="ARBA00022490"/>
    </source>
</evidence>
<keyword evidence="7" id="KW-0418">Kinase</keyword>
<dbReference type="GO" id="GO:0016301">
    <property type="term" value="F:kinase activity"/>
    <property type="evidence" value="ECO:0007669"/>
    <property type="project" value="UniProtKB-KW"/>
</dbReference>
<proteinExistence type="predicted"/>
<dbReference type="NCBIfam" id="TIGR00854">
    <property type="entry name" value="pts-sorbose"/>
    <property type="match status" value="1"/>
</dbReference>
<feature type="active site" description="Pros-phosphohistidine intermediate; for EIIB activity" evidence="8">
    <location>
        <position position="17"/>
    </location>
</feature>
<reference evidence="12" key="1">
    <citation type="submission" date="2019-01" db="EMBL/GenBank/DDBJ databases">
        <title>Draft genomes of a novel of Sporanaerobacter strains.</title>
        <authorList>
            <person name="Ma S."/>
        </authorList>
    </citation>
    <scope>NUCLEOTIDE SEQUENCE [LARGE SCALE GENOMIC DNA]</scope>
    <source>
        <strain evidence="12">NJN-17</strain>
    </source>
</reference>
<organism evidence="11 12">
    <name type="scientific">Acidilutibacter cellobiosedens</name>
    <dbReference type="NCBI Taxonomy" id="2507161"/>
    <lineage>
        <taxon>Bacteria</taxon>
        <taxon>Bacillati</taxon>
        <taxon>Bacillota</taxon>
        <taxon>Tissierellia</taxon>
        <taxon>Tissierellales</taxon>
        <taxon>Acidilutibacteraceae</taxon>
        <taxon>Acidilutibacter</taxon>
    </lineage>
</organism>
<evidence type="ECO:0000256" key="5">
    <source>
        <dbReference type="ARBA" id="ARBA00022679"/>
    </source>
</evidence>
<evidence type="ECO:0000256" key="6">
    <source>
        <dbReference type="ARBA" id="ARBA00022683"/>
    </source>
</evidence>
<keyword evidence="5" id="KW-0808">Transferase</keyword>
<dbReference type="OrthoDB" id="9788818at2"/>
<gene>
    <name evidence="11" type="ORF">EQM13_15230</name>
</gene>
<sequence>MKTPNILWTRIDNRLVHGQVGVTWTTTIRPNLMIVVDDETANDKIQQELMQMTAESVGVGIRFFSVQKCIDVIFKASPSQKIFIIARTPETVRKLVEGGVPIKLCNIGNMHYSEGKKVSRDVHVYLDEKDLEDLRAIRNMGVDVFIQITPNDHKLDFEI</sequence>
<dbReference type="AlphaFoldDB" id="A0A410QG66"/>